<name>A0AA41FZ88_9EURY</name>
<dbReference type="AlphaFoldDB" id="A0AA41FZ88"/>
<organism evidence="2 3">
    <name type="scientific">Haloarcula salina</name>
    <dbReference type="NCBI Taxonomy" id="1429914"/>
    <lineage>
        <taxon>Archaea</taxon>
        <taxon>Methanobacteriati</taxon>
        <taxon>Methanobacteriota</taxon>
        <taxon>Stenosarchaea group</taxon>
        <taxon>Halobacteria</taxon>
        <taxon>Halobacteriales</taxon>
        <taxon>Haloarculaceae</taxon>
        <taxon>Haloarcula</taxon>
    </lineage>
</organism>
<feature type="region of interest" description="Disordered" evidence="1">
    <location>
        <begin position="131"/>
        <end position="158"/>
    </location>
</feature>
<dbReference type="EMBL" id="JAHQXE010000002">
    <property type="protein sequence ID" value="MBV0901363.1"/>
    <property type="molecule type" value="Genomic_DNA"/>
</dbReference>
<sequence>MTAKKPADRRGQTSLPALGVALVLLTIVTGLGVAMADTAIAGADRTPNERRVAAAVADRLVAADGPLTVRENVLNRSRVDAFDRAALERTAPAASEYAVTVSLGGTELARSGTPRGGTRISRVVLVESSERRTLAPDRSSGGAVTLPRRSANATVTVDPPPGTTVWAVRANDRTVLYNRSGLNGTFDVSLNPYETTRLRFQHAGPLSPGNATVGYDATRATKATLVVTVDA</sequence>
<dbReference type="InterPro" id="IPR055687">
    <property type="entry name" value="DUF7263"/>
</dbReference>
<dbReference type="Proteomes" id="UP001166304">
    <property type="component" value="Unassembled WGS sequence"/>
</dbReference>
<comment type="caution">
    <text evidence="2">The sequence shown here is derived from an EMBL/GenBank/DDBJ whole genome shotgun (WGS) entry which is preliminary data.</text>
</comment>
<accession>A0AA41FZ88</accession>
<dbReference type="RefSeq" id="WP_162412581.1">
    <property type="nucleotide sequence ID" value="NZ_JAHQXE010000002.1"/>
</dbReference>
<evidence type="ECO:0000256" key="1">
    <source>
        <dbReference type="SAM" id="MobiDB-lite"/>
    </source>
</evidence>
<evidence type="ECO:0000313" key="2">
    <source>
        <dbReference type="EMBL" id="MBV0901363.1"/>
    </source>
</evidence>
<protein>
    <submittedName>
        <fullName evidence="2">Uncharacterized protein</fullName>
    </submittedName>
</protein>
<proteinExistence type="predicted"/>
<dbReference type="Pfam" id="PF23924">
    <property type="entry name" value="DUF7263"/>
    <property type="match status" value="1"/>
</dbReference>
<gene>
    <name evidence="2" type="ORF">KTS37_06125</name>
</gene>
<keyword evidence="3" id="KW-1185">Reference proteome</keyword>
<reference evidence="2" key="1">
    <citation type="submission" date="2021-06" db="EMBL/GenBank/DDBJ databases">
        <title>New haloarchaea isolates fom saline soil.</title>
        <authorList>
            <person name="Duran-Viseras A."/>
            <person name="Sanchez-Porro C.S."/>
            <person name="Ventosa A."/>
        </authorList>
    </citation>
    <scope>NUCLEOTIDE SEQUENCE</scope>
    <source>
        <strain evidence="2">JCM 18369</strain>
    </source>
</reference>
<evidence type="ECO:0000313" key="3">
    <source>
        <dbReference type="Proteomes" id="UP001166304"/>
    </source>
</evidence>